<dbReference type="GO" id="GO:0047493">
    <property type="term" value="F:ceramide cholinephosphotransferase activity"/>
    <property type="evidence" value="ECO:0007669"/>
    <property type="project" value="TreeGrafter"/>
</dbReference>
<evidence type="ECO:0000256" key="4">
    <source>
        <dbReference type="ARBA" id="ARBA00022692"/>
    </source>
</evidence>
<sequence length="348" mass="40907">MRREQGERENNAIRREKKDKTTSVVILFSVARMRSEVPWEPLKLLGVVLFSIFSASANWAALAYIHDYVDLNPIEDTLSNLIPQQSWTAYYGDLAALLCTIAMLIMIILHQHRLVIFRRVVYISSWLYMMRAITMVVTRLPPPYNDDQVKCRAQLRNMTELTFDVYYDRFMELAKNVGFQDRTKPILCGDLLFSGHTLLMVVSALAIREYIPTKHYAWSYVSSCVSVIGVLCMLVSRTNYSVDVILAYWLASFVFTLYHSVIEVDKSIRFEGVSYWLWFAQITEWLERNVHHDCFENRFEFLFDLRAKPTPHEMWELERDREAREQAVLDAERRKAKFRSEVDPEIDI</sequence>
<dbReference type="PANTHER" id="PTHR21290">
    <property type="entry name" value="SPHINGOMYELIN SYNTHETASE"/>
    <property type="match status" value="1"/>
</dbReference>
<comment type="caution">
    <text evidence="11">The sequence shown here is derived from an EMBL/GenBank/DDBJ whole genome shotgun (WGS) entry which is preliminary data.</text>
</comment>
<feature type="transmembrane region" description="Helical" evidence="9">
    <location>
        <begin position="42"/>
        <end position="65"/>
    </location>
</feature>
<evidence type="ECO:0000256" key="1">
    <source>
        <dbReference type="ARBA" id="ARBA00004141"/>
    </source>
</evidence>
<dbReference type="GO" id="GO:0046513">
    <property type="term" value="P:ceramide biosynthetic process"/>
    <property type="evidence" value="ECO:0007669"/>
    <property type="project" value="TreeGrafter"/>
</dbReference>
<dbReference type="Pfam" id="PF14360">
    <property type="entry name" value="PAP2_C"/>
    <property type="match status" value="1"/>
</dbReference>
<feature type="transmembrane region" description="Helical" evidence="9">
    <location>
        <begin position="121"/>
        <end position="140"/>
    </location>
</feature>
<feature type="transmembrane region" description="Helical" evidence="9">
    <location>
        <begin position="218"/>
        <end position="236"/>
    </location>
</feature>
<keyword evidence="8 9" id="KW-0472">Membrane</keyword>
<feature type="transmembrane region" description="Helical" evidence="9">
    <location>
        <begin position="242"/>
        <end position="261"/>
    </location>
</feature>
<gene>
    <name evidence="11" type="ORF">BOKJ2_LOCUS5112</name>
</gene>
<accession>A0A811KDB0</accession>
<evidence type="ECO:0000256" key="6">
    <source>
        <dbReference type="ARBA" id="ARBA00022989"/>
    </source>
</evidence>
<evidence type="ECO:0000313" key="11">
    <source>
        <dbReference type="EMBL" id="CAD5213477.1"/>
    </source>
</evidence>
<feature type="transmembrane region" description="Helical" evidence="9">
    <location>
        <begin position="89"/>
        <end position="109"/>
    </location>
</feature>
<dbReference type="InterPro" id="IPR045221">
    <property type="entry name" value="Sphingomyelin_synth-like"/>
</dbReference>
<dbReference type="OrthoDB" id="422827at2759"/>
<name>A0A811KDB0_9BILA</name>
<evidence type="ECO:0000256" key="5">
    <source>
        <dbReference type="ARBA" id="ARBA00022919"/>
    </source>
</evidence>
<dbReference type="GO" id="GO:0006686">
    <property type="term" value="P:sphingomyelin biosynthetic process"/>
    <property type="evidence" value="ECO:0007669"/>
    <property type="project" value="TreeGrafter"/>
</dbReference>
<keyword evidence="4 9" id="KW-0812">Transmembrane</keyword>
<dbReference type="Proteomes" id="UP000614601">
    <property type="component" value="Unassembled WGS sequence"/>
</dbReference>
<evidence type="ECO:0000256" key="9">
    <source>
        <dbReference type="SAM" id="Phobius"/>
    </source>
</evidence>
<evidence type="ECO:0000256" key="8">
    <source>
        <dbReference type="ARBA" id="ARBA00023136"/>
    </source>
</evidence>
<dbReference type="AlphaFoldDB" id="A0A811KDB0"/>
<keyword evidence="7" id="KW-0443">Lipid metabolism</keyword>
<dbReference type="GO" id="GO:0005886">
    <property type="term" value="C:plasma membrane"/>
    <property type="evidence" value="ECO:0007669"/>
    <property type="project" value="TreeGrafter"/>
</dbReference>
<keyword evidence="6 9" id="KW-1133">Transmembrane helix</keyword>
<dbReference type="GO" id="GO:0000139">
    <property type="term" value="C:Golgi membrane"/>
    <property type="evidence" value="ECO:0007669"/>
    <property type="project" value="TreeGrafter"/>
</dbReference>
<comment type="subcellular location">
    <subcellularLocation>
        <location evidence="1">Membrane</location>
        <topology evidence="1">Multi-pass membrane protein</topology>
    </subcellularLocation>
</comment>
<proteinExistence type="inferred from homology"/>
<protein>
    <recommendedName>
        <fullName evidence="10">Sphingomyelin synthase-like domain-containing protein</fullName>
    </recommendedName>
</protein>
<evidence type="ECO:0000256" key="3">
    <source>
        <dbReference type="ARBA" id="ARBA00022679"/>
    </source>
</evidence>
<feature type="domain" description="Sphingomyelin synthase-like" evidence="10">
    <location>
        <begin position="188"/>
        <end position="260"/>
    </location>
</feature>
<keyword evidence="5" id="KW-0746">Sphingolipid metabolism</keyword>
<dbReference type="PANTHER" id="PTHR21290:SF34">
    <property type="entry name" value="PHOSPHATIDYLCHOLINE:CERAMIDE CHOLINEPHOSPHOTRANSFERASE 3-RELATED"/>
    <property type="match status" value="1"/>
</dbReference>
<evidence type="ECO:0000256" key="2">
    <source>
        <dbReference type="ARBA" id="ARBA00005441"/>
    </source>
</evidence>
<dbReference type="Proteomes" id="UP000783686">
    <property type="component" value="Unassembled WGS sequence"/>
</dbReference>
<dbReference type="InterPro" id="IPR025749">
    <property type="entry name" value="Sphingomyelin_synth-like_dom"/>
</dbReference>
<dbReference type="GO" id="GO:0033188">
    <property type="term" value="F:sphingomyelin synthase activity"/>
    <property type="evidence" value="ECO:0007669"/>
    <property type="project" value="TreeGrafter"/>
</dbReference>
<comment type="similarity">
    <text evidence="2">Belongs to the sphingomyelin synthase family.</text>
</comment>
<reference evidence="11" key="1">
    <citation type="submission" date="2020-09" db="EMBL/GenBank/DDBJ databases">
        <authorList>
            <person name="Kikuchi T."/>
        </authorList>
    </citation>
    <scope>NUCLEOTIDE SEQUENCE</scope>
    <source>
        <strain evidence="11">SH1</strain>
    </source>
</reference>
<evidence type="ECO:0000259" key="10">
    <source>
        <dbReference type="Pfam" id="PF14360"/>
    </source>
</evidence>
<keyword evidence="12" id="KW-1185">Reference proteome</keyword>
<dbReference type="EMBL" id="CAJFCW020000003">
    <property type="protein sequence ID" value="CAG9100946.1"/>
    <property type="molecule type" value="Genomic_DNA"/>
</dbReference>
<dbReference type="GO" id="GO:0005789">
    <property type="term" value="C:endoplasmic reticulum membrane"/>
    <property type="evidence" value="ECO:0007669"/>
    <property type="project" value="TreeGrafter"/>
</dbReference>
<organism evidence="11 12">
    <name type="scientific">Bursaphelenchus okinawaensis</name>
    <dbReference type="NCBI Taxonomy" id="465554"/>
    <lineage>
        <taxon>Eukaryota</taxon>
        <taxon>Metazoa</taxon>
        <taxon>Ecdysozoa</taxon>
        <taxon>Nematoda</taxon>
        <taxon>Chromadorea</taxon>
        <taxon>Rhabditida</taxon>
        <taxon>Tylenchina</taxon>
        <taxon>Tylenchomorpha</taxon>
        <taxon>Aphelenchoidea</taxon>
        <taxon>Aphelenchoididae</taxon>
        <taxon>Bursaphelenchus</taxon>
    </lineage>
</organism>
<keyword evidence="3" id="KW-0808">Transferase</keyword>
<evidence type="ECO:0000256" key="7">
    <source>
        <dbReference type="ARBA" id="ARBA00023098"/>
    </source>
</evidence>
<evidence type="ECO:0000313" key="12">
    <source>
        <dbReference type="Proteomes" id="UP000614601"/>
    </source>
</evidence>
<dbReference type="EMBL" id="CAJFDH010000003">
    <property type="protein sequence ID" value="CAD5213477.1"/>
    <property type="molecule type" value="Genomic_DNA"/>
</dbReference>
<feature type="transmembrane region" description="Helical" evidence="9">
    <location>
        <begin position="191"/>
        <end position="211"/>
    </location>
</feature>